<sequence length="126" mass="14597">MNIEEVREYTLSLPGVTEDQAFGEDILNFRLEGKIFVCLWLGGGRYDMKDGVSRIALKLSPDRNIELRERFSAVTPAYHWNKTHWSDVYYEEMDEAIVKGVIKESHQLIASKLPKAIRLKYLSECD</sequence>
<dbReference type="PANTHER" id="PTHR35145">
    <property type="entry name" value="CYTOPLASMIC PROTEIN-RELATED"/>
    <property type="match status" value="1"/>
</dbReference>
<dbReference type="OrthoDB" id="9789813at2"/>
<protein>
    <recommendedName>
        <fullName evidence="3">MmcQ/YjbR family DNA-binding protein</fullName>
    </recommendedName>
</protein>
<dbReference type="SUPFAM" id="SSF142906">
    <property type="entry name" value="YjbR-like"/>
    <property type="match status" value="1"/>
</dbReference>
<dbReference type="Proteomes" id="UP000032046">
    <property type="component" value="Unassembled WGS sequence"/>
</dbReference>
<gene>
    <name evidence="1" type="ORF">ST44_10445</name>
</gene>
<proteinExistence type="predicted"/>
<dbReference type="Pfam" id="PF04237">
    <property type="entry name" value="YjbR"/>
    <property type="match status" value="1"/>
</dbReference>
<reference evidence="1 2" key="1">
    <citation type="submission" date="2015-01" db="EMBL/GenBank/DDBJ databases">
        <title>Comparative genomics of non-oral Prevotella species.</title>
        <authorList>
            <person name="Accetto T."/>
            <person name="Nograsek B."/>
            <person name="Avgustin G."/>
        </authorList>
    </citation>
    <scope>NUCLEOTIDE SEQUENCE [LARGE SCALE GENOMIC DNA]</scope>
    <source>
        <strain evidence="1 2">P5-119</strain>
    </source>
</reference>
<dbReference type="InterPro" id="IPR038056">
    <property type="entry name" value="YjbR-like_sf"/>
</dbReference>
<name>A0A0D0IUD8_9BACT</name>
<evidence type="ECO:0008006" key="3">
    <source>
        <dbReference type="Google" id="ProtNLM"/>
    </source>
</evidence>
<dbReference type="InterPro" id="IPR007351">
    <property type="entry name" value="YjbR"/>
</dbReference>
<organism evidence="1 2">
    <name type="scientific">Prevotella pectinovora</name>
    <dbReference type="NCBI Taxonomy" id="1602169"/>
    <lineage>
        <taxon>Bacteria</taxon>
        <taxon>Pseudomonadati</taxon>
        <taxon>Bacteroidota</taxon>
        <taxon>Bacteroidia</taxon>
        <taxon>Bacteroidales</taxon>
        <taxon>Prevotellaceae</taxon>
        <taxon>Prevotella</taxon>
    </lineage>
</organism>
<dbReference type="STRING" id="1602171.ST44_10445"/>
<comment type="caution">
    <text evidence="1">The sequence shown here is derived from an EMBL/GenBank/DDBJ whole genome shotgun (WGS) entry which is preliminary data.</text>
</comment>
<dbReference type="PANTHER" id="PTHR35145:SF1">
    <property type="entry name" value="CYTOPLASMIC PROTEIN"/>
    <property type="match status" value="1"/>
</dbReference>
<keyword evidence="2" id="KW-1185">Reference proteome</keyword>
<accession>A0A0D0IUD8</accession>
<dbReference type="Gene3D" id="3.90.1150.30">
    <property type="match status" value="1"/>
</dbReference>
<evidence type="ECO:0000313" key="1">
    <source>
        <dbReference type="EMBL" id="KIP60854.1"/>
    </source>
</evidence>
<dbReference type="RefSeq" id="WP_042519849.1">
    <property type="nucleotide sequence ID" value="NZ_JXQI01000018.1"/>
</dbReference>
<dbReference type="EMBL" id="JXQK01000075">
    <property type="protein sequence ID" value="KIP60854.1"/>
    <property type="molecule type" value="Genomic_DNA"/>
</dbReference>
<evidence type="ECO:0000313" key="2">
    <source>
        <dbReference type="Proteomes" id="UP000032046"/>
    </source>
</evidence>
<dbReference type="AlphaFoldDB" id="A0A0D0IUD8"/>
<dbReference type="InterPro" id="IPR058532">
    <property type="entry name" value="YjbR/MT2646/Rv2570-like"/>
</dbReference>